<dbReference type="PANTHER" id="PTHR43214">
    <property type="entry name" value="TWO-COMPONENT RESPONSE REGULATOR"/>
    <property type="match status" value="1"/>
</dbReference>
<dbReference type="Pfam" id="PF00072">
    <property type="entry name" value="Response_reg"/>
    <property type="match status" value="1"/>
</dbReference>
<dbReference type="SUPFAM" id="SSF52172">
    <property type="entry name" value="CheY-like"/>
    <property type="match status" value="1"/>
</dbReference>
<feature type="modified residue" description="4-aspartylphosphate" evidence="2">
    <location>
        <position position="60"/>
    </location>
</feature>
<keyword evidence="1" id="KW-0238">DNA-binding</keyword>
<dbReference type="InterPro" id="IPR000792">
    <property type="entry name" value="Tscrpt_reg_LuxR_C"/>
</dbReference>
<dbReference type="KEGG" id="aum:AURMO_00160"/>
<evidence type="ECO:0000256" key="1">
    <source>
        <dbReference type="ARBA" id="ARBA00023125"/>
    </source>
</evidence>
<name>A0A2Z3RVB0_9MICO</name>
<reference evidence="4 5" key="1">
    <citation type="submission" date="2017-10" db="EMBL/GenBank/DDBJ databases">
        <title>Genome of an Actinobacterium that displays light-enhanced growth.</title>
        <authorList>
            <person name="Maresca J.A."/>
            <person name="Hempel P."/>
            <person name="Shevchenko O."/>
            <person name="Miller K.J."/>
            <person name="Hahn M.W."/>
        </authorList>
    </citation>
    <scope>NUCLEOTIDE SEQUENCE [LARGE SCALE GENOMIC DNA]</scope>
    <source>
        <strain evidence="4 5">MWH-Mo1</strain>
    </source>
</reference>
<feature type="domain" description="Response regulatory" evidence="3">
    <location>
        <begin position="11"/>
        <end position="126"/>
    </location>
</feature>
<dbReference type="Gene3D" id="3.40.50.2300">
    <property type="match status" value="1"/>
</dbReference>
<evidence type="ECO:0000313" key="4">
    <source>
        <dbReference type="EMBL" id="AWR20779.1"/>
    </source>
</evidence>
<dbReference type="GO" id="GO:0000160">
    <property type="term" value="P:phosphorelay signal transduction system"/>
    <property type="evidence" value="ECO:0007669"/>
    <property type="project" value="InterPro"/>
</dbReference>
<dbReference type="InterPro" id="IPR039420">
    <property type="entry name" value="WalR-like"/>
</dbReference>
<dbReference type="GO" id="GO:0003677">
    <property type="term" value="F:DNA binding"/>
    <property type="evidence" value="ECO:0007669"/>
    <property type="project" value="UniProtKB-KW"/>
</dbReference>
<dbReference type="RefSeq" id="WP_110232698.1">
    <property type="nucleotide sequence ID" value="NZ_CP023994.1"/>
</dbReference>
<dbReference type="CDD" id="cd00156">
    <property type="entry name" value="REC"/>
    <property type="match status" value="1"/>
</dbReference>
<keyword evidence="2" id="KW-0597">Phosphoprotein</keyword>
<organism evidence="4 5">
    <name type="scientific">Aurantimicrobium photophilum</name>
    <dbReference type="NCBI Taxonomy" id="1987356"/>
    <lineage>
        <taxon>Bacteria</taxon>
        <taxon>Bacillati</taxon>
        <taxon>Actinomycetota</taxon>
        <taxon>Actinomycetes</taxon>
        <taxon>Micrococcales</taxon>
        <taxon>Microbacteriaceae</taxon>
        <taxon>Aurantimicrobium</taxon>
    </lineage>
</organism>
<dbReference type="OrthoDB" id="5108892at2"/>
<dbReference type="InterPro" id="IPR016032">
    <property type="entry name" value="Sig_transdc_resp-reg_C-effctor"/>
</dbReference>
<evidence type="ECO:0000256" key="2">
    <source>
        <dbReference type="PROSITE-ProRule" id="PRU00169"/>
    </source>
</evidence>
<dbReference type="SUPFAM" id="SSF46894">
    <property type="entry name" value="C-terminal effector domain of the bipartite response regulators"/>
    <property type="match status" value="1"/>
</dbReference>
<dbReference type="InterPro" id="IPR001789">
    <property type="entry name" value="Sig_transdc_resp-reg_receiver"/>
</dbReference>
<dbReference type="InterPro" id="IPR011006">
    <property type="entry name" value="CheY-like_superfamily"/>
</dbReference>
<dbReference type="GO" id="GO:0006355">
    <property type="term" value="P:regulation of DNA-templated transcription"/>
    <property type="evidence" value="ECO:0007669"/>
    <property type="project" value="InterPro"/>
</dbReference>
<dbReference type="SMART" id="SM00448">
    <property type="entry name" value="REC"/>
    <property type="match status" value="1"/>
</dbReference>
<evidence type="ECO:0000313" key="5">
    <source>
        <dbReference type="Proteomes" id="UP000246894"/>
    </source>
</evidence>
<keyword evidence="5" id="KW-1185">Reference proteome</keyword>
<dbReference type="EMBL" id="CP023994">
    <property type="protein sequence ID" value="AWR20779.1"/>
    <property type="molecule type" value="Genomic_DNA"/>
</dbReference>
<protein>
    <submittedName>
        <fullName evidence="4">Photosynthetic apparatus regulatory protein RegA</fullName>
    </submittedName>
</protein>
<gene>
    <name evidence="4" type="ORF">AURMO_00160</name>
</gene>
<sequence>MVAAQDNFTRRLLLVEDDQLTRGLISSLFSQAGFEVESCGTAAEGADLAQRFDPDVMVVDISLGEGPTGIDLIQAMRNAYPHMAFVVLSNYAALPVAIKDFKKVAYLRKRDVADPQMLIQALEEVLHDFDPSGTFPIEQHNVLSTLTAQQLQVLALISQGLSNHEIALRRGTTIQSTEQLIGRIYRSLGLERDSAKSMRVQATSIYNSITGAIVNS</sequence>
<dbReference type="InterPro" id="IPR036388">
    <property type="entry name" value="WH-like_DNA-bd_sf"/>
</dbReference>
<dbReference type="Gene3D" id="1.10.10.10">
    <property type="entry name" value="Winged helix-like DNA-binding domain superfamily/Winged helix DNA-binding domain"/>
    <property type="match status" value="1"/>
</dbReference>
<accession>A0A2Z3RVB0</accession>
<proteinExistence type="predicted"/>
<dbReference type="PANTHER" id="PTHR43214:SF43">
    <property type="entry name" value="TWO-COMPONENT RESPONSE REGULATOR"/>
    <property type="match status" value="1"/>
</dbReference>
<dbReference type="AlphaFoldDB" id="A0A2Z3RVB0"/>
<dbReference type="PROSITE" id="PS50110">
    <property type="entry name" value="RESPONSE_REGULATORY"/>
    <property type="match status" value="1"/>
</dbReference>
<dbReference type="SMART" id="SM00421">
    <property type="entry name" value="HTH_LUXR"/>
    <property type="match status" value="1"/>
</dbReference>
<evidence type="ECO:0000259" key="3">
    <source>
        <dbReference type="PROSITE" id="PS50110"/>
    </source>
</evidence>
<dbReference type="Proteomes" id="UP000246894">
    <property type="component" value="Chromosome"/>
</dbReference>